<dbReference type="Proteomes" id="UP001159363">
    <property type="component" value="Chromosome 12"/>
</dbReference>
<reference evidence="1 2" key="1">
    <citation type="submission" date="2023-02" db="EMBL/GenBank/DDBJ databases">
        <title>LHISI_Scaffold_Assembly.</title>
        <authorList>
            <person name="Stuart O.P."/>
            <person name="Cleave R."/>
            <person name="Magrath M.J.L."/>
            <person name="Mikheyev A.S."/>
        </authorList>
    </citation>
    <scope>NUCLEOTIDE SEQUENCE [LARGE SCALE GENOMIC DNA]</scope>
    <source>
        <strain evidence="1">Daus_M_001</strain>
        <tissue evidence="1">Leg muscle</tissue>
    </source>
</reference>
<sequence>MLGRISKGVTREVKEKAFMKQIIEYAVTVWDPYVEEEVWELEKVPRAARWVKGSTVESGRWRRQGQNDEEGNYRPSVMMKEMGWSSLKDRRKVKRLVRMYRVVKEEGGRGGLHRKLSKGVFRGRGNNSEKLQRVWRRTERGRQSILVRTVREWNVLREVLVSVRGVGKFRGEWKRSWLREGEVRELATRRLEAWDFDMWGRASFFWGFGMQSQAPGQWGFGMWSQAHICWTVENSECRVWHQISEASAYGIGQQGRHATWGRGMNLDRLVNWCLPKILTLDHEPSEVVCPGVSAGRGKHVPFAGQTSTISACAGKMLPESAGSYVFSAKDAE</sequence>
<proteinExistence type="predicted"/>
<protein>
    <submittedName>
        <fullName evidence="1">Uncharacterized protein</fullName>
    </submittedName>
</protein>
<gene>
    <name evidence="1" type="ORF">PR048_029449</name>
</gene>
<name>A0ABQ9GDD8_9NEOP</name>
<evidence type="ECO:0000313" key="1">
    <source>
        <dbReference type="EMBL" id="KAJ8870427.1"/>
    </source>
</evidence>
<organism evidence="1 2">
    <name type="scientific">Dryococelus australis</name>
    <dbReference type="NCBI Taxonomy" id="614101"/>
    <lineage>
        <taxon>Eukaryota</taxon>
        <taxon>Metazoa</taxon>
        <taxon>Ecdysozoa</taxon>
        <taxon>Arthropoda</taxon>
        <taxon>Hexapoda</taxon>
        <taxon>Insecta</taxon>
        <taxon>Pterygota</taxon>
        <taxon>Neoptera</taxon>
        <taxon>Polyneoptera</taxon>
        <taxon>Phasmatodea</taxon>
        <taxon>Verophasmatodea</taxon>
        <taxon>Anareolatae</taxon>
        <taxon>Phasmatidae</taxon>
        <taxon>Eurycanthinae</taxon>
        <taxon>Dryococelus</taxon>
    </lineage>
</organism>
<keyword evidence="2" id="KW-1185">Reference proteome</keyword>
<dbReference type="EMBL" id="JARBHB010000013">
    <property type="protein sequence ID" value="KAJ8870427.1"/>
    <property type="molecule type" value="Genomic_DNA"/>
</dbReference>
<accession>A0ABQ9GDD8</accession>
<comment type="caution">
    <text evidence="1">The sequence shown here is derived from an EMBL/GenBank/DDBJ whole genome shotgun (WGS) entry which is preliminary data.</text>
</comment>
<evidence type="ECO:0000313" key="2">
    <source>
        <dbReference type="Proteomes" id="UP001159363"/>
    </source>
</evidence>